<dbReference type="EMBL" id="CAMXCT010003020">
    <property type="protein sequence ID" value="CAI4001990.1"/>
    <property type="molecule type" value="Genomic_DNA"/>
</dbReference>
<evidence type="ECO:0000256" key="1">
    <source>
        <dbReference type="SAM" id="MobiDB-lite"/>
    </source>
</evidence>
<dbReference type="AlphaFoldDB" id="A0A9P1G8W6"/>
<keyword evidence="3" id="KW-0223">Dioxygenase</keyword>
<keyword evidence="3" id="KW-0560">Oxidoreductase</keyword>
<feature type="region of interest" description="Disordered" evidence="1">
    <location>
        <begin position="112"/>
        <end position="136"/>
    </location>
</feature>
<dbReference type="GO" id="GO:0051213">
    <property type="term" value="F:dioxygenase activity"/>
    <property type="evidence" value="ECO:0007669"/>
    <property type="project" value="UniProtKB-KW"/>
</dbReference>
<name>A0A9P1G8W6_9DINO</name>
<keyword evidence="4" id="KW-1185">Reference proteome</keyword>
<evidence type="ECO:0000313" key="2">
    <source>
        <dbReference type="EMBL" id="CAI4001990.1"/>
    </source>
</evidence>
<evidence type="ECO:0000313" key="3">
    <source>
        <dbReference type="EMBL" id="CAL4789302.1"/>
    </source>
</evidence>
<proteinExistence type="predicted"/>
<protein>
    <submittedName>
        <fullName evidence="3">Fe2OG dioxygenase domain-containing protein</fullName>
    </submittedName>
</protein>
<accession>A0A9P1G8W6</accession>
<dbReference type="EMBL" id="CAMXCT020003020">
    <property type="protein sequence ID" value="CAL1155365.1"/>
    <property type="molecule type" value="Genomic_DNA"/>
</dbReference>
<sequence length="151" mass="15823">MHKGGGLRDPNHYDVGSLITVDVMLEEAEAGGRFQTLEPSGRLLTHRFKAGDALVFQGHKRWSGEEGSPQSGATKMNGSRCSMLSWWWSSGMAGNAAAATDVTGAGNTALLDPARRERSAEKKWSKGGARGTPLTGLVPSGAASIVDLAAN</sequence>
<dbReference type="EMBL" id="CAMXCT030003020">
    <property type="protein sequence ID" value="CAL4789302.1"/>
    <property type="molecule type" value="Genomic_DNA"/>
</dbReference>
<evidence type="ECO:0000313" key="4">
    <source>
        <dbReference type="Proteomes" id="UP001152797"/>
    </source>
</evidence>
<dbReference type="OrthoDB" id="407955at2759"/>
<organism evidence="2">
    <name type="scientific">Cladocopium goreaui</name>
    <dbReference type="NCBI Taxonomy" id="2562237"/>
    <lineage>
        <taxon>Eukaryota</taxon>
        <taxon>Sar</taxon>
        <taxon>Alveolata</taxon>
        <taxon>Dinophyceae</taxon>
        <taxon>Suessiales</taxon>
        <taxon>Symbiodiniaceae</taxon>
        <taxon>Cladocopium</taxon>
    </lineage>
</organism>
<gene>
    <name evidence="2" type="ORF">C1SCF055_LOCUS27979</name>
</gene>
<reference evidence="2" key="1">
    <citation type="submission" date="2022-10" db="EMBL/GenBank/DDBJ databases">
        <authorList>
            <person name="Chen Y."/>
            <person name="Dougan E. K."/>
            <person name="Chan C."/>
            <person name="Rhodes N."/>
            <person name="Thang M."/>
        </authorList>
    </citation>
    <scope>NUCLEOTIDE SEQUENCE</scope>
</reference>
<reference evidence="3 4" key="2">
    <citation type="submission" date="2024-05" db="EMBL/GenBank/DDBJ databases">
        <authorList>
            <person name="Chen Y."/>
            <person name="Shah S."/>
            <person name="Dougan E. K."/>
            <person name="Thang M."/>
            <person name="Chan C."/>
        </authorList>
    </citation>
    <scope>NUCLEOTIDE SEQUENCE [LARGE SCALE GENOMIC DNA]</scope>
</reference>
<dbReference type="Proteomes" id="UP001152797">
    <property type="component" value="Unassembled WGS sequence"/>
</dbReference>
<comment type="caution">
    <text evidence="2">The sequence shown here is derived from an EMBL/GenBank/DDBJ whole genome shotgun (WGS) entry which is preliminary data.</text>
</comment>
<feature type="compositionally biased region" description="Basic and acidic residues" evidence="1">
    <location>
        <begin position="113"/>
        <end position="124"/>
    </location>
</feature>